<reference evidence="3 4" key="1">
    <citation type="submission" date="2016-10" db="EMBL/GenBank/DDBJ databases">
        <authorList>
            <person name="de Groot N.N."/>
        </authorList>
    </citation>
    <scope>NUCLEOTIDE SEQUENCE [LARGE SCALE GENOMIC DNA]</scope>
    <source>
        <strain evidence="3 4">DSM 19073</strain>
    </source>
</reference>
<organism evidence="3 4">
    <name type="scientific">Jannaschia pohangensis</name>
    <dbReference type="NCBI Taxonomy" id="390807"/>
    <lineage>
        <taxon>Bacteria</taxon>
        <taxon>Pseudomonadati</taxon>
        <taxon>Pseudomonadota</taxon>
        <taxon>Alphaproteobacteria</taxon>
        <taxon>Rhodobacterales</taxon>
        <taxon>Roseobacteraceae</taxon>
        <taxon>Jannaschia</taxon>
    </lineage>
</organism>
<dbReference type="PANTHER" id="PTHR31528">
    <property type="entry name" value="4-AMINO-5-HYDROXYMETHYL-2-METHYLPYRIMIDINE PHOSPHATE SYNTHASE THI11-RELATED"/>
    <property type="match status" value="1"/>
</dbReference>
<dbReference type="Pfam" id="PF09084">
    <property type="entry name" value="NMT1"/>
    <property type="match status" value="1"/>
</dbReference>
<feature type="signal peptide" evidence="1">
    <location>
        <begin position="1"/>
        <end position="30"/>
    </location>
</feature>
<evidence type="ECO:0000313" key="4">
    <source>
        <dbReference type="Proteomes" id="UP000199110"/>
    </source>
</evidence>
<dbReference type="STRING" id="390807.SAMN04488095_1798"/>
<evidence type="ECO:0000313" key="3">
    <source>
        <dbReference type="EMBL" id="SFI94518.1"/>
    </source>
</evidence>
<dbReference type="Proteomes" id="UP000199110">
    <property type="component" value="Unassembled WGS sequence"/>
</dbReference>
<dbReference type="SUPFAM" id="SSF53850">
    <property type="entry name" value="Periplasmic binding protein-like II"/>
    <property type="match status" value="1"/>
</dbReference>
<dbReference type="EMBL" id="FORA01000002">
    <property type="protein sequence ID" value="SFI94518.1"/>
    <property type="molecule type" value="Genomic_DNA"/>
</dbReference>
<keyword evidence="4" id="KW-1185">Reference proteome</keyword>
<feature type="chain" id="PRO_5011487331" evidence="1">
    <location>
        <begin position="31"/>
        <end position="344"/>
    </location>
</feature>
<name>A0A1I3MBZ6_9RHOB</name>
<proteinExistence type="predicted"/>
<accession>A0A1I3MBZ6</accession>
<evidence type="ECO:0000256" key="1">
    <source>
        <dbReference type="SAM" id="SignalP"/>
    </source>
</evidence>
<evidence type="ECO:0000259" key="2">
    <source>
        <dbReference type="Pfam" id="PF09084"/>
    </source>
</evidence>
<dbReference type="PANTHER" id="PTHR31528:SF15">
    <property type="entry name" value="RIBOFLAVIN-BINDING PROTEIN RIBY"/>
    <property type="match status" value="1"/>
</dbReference>
<dbReference type="AlphaFoldDB" id="A0A1I3MBZ6"/>
<gene>
    <name evidence="3" type="ORF">SAMN04488095_1798</name>
</gene>
<sequence>MRSYETGEFKMFHKLGGLAAAMLIAAPAWAQTEMPFALDWKFEGPAAAYFAAIDNGHFEAEGLSVEVTAGQGSLDAIPKVATGAFPVGFADINSLMRFLDQNPGAPVTAVMMIYDKPPFAIVGRKSQGINGVADLEGSILGAPPPDGAWAQFPIFAAANGIDISKITVEPVGFPTREPMLAEGQVDSVTGFSFSSYLNLVRLGVPEEDLTTLLMADYGVELYGNAIIVNTDFATENPEAVTGFLRAVAKGWKDVIADPAAGAAAVIARNPAGDLELEQRRLQLSIDANVMTDFAVENGIGGIDADRMARAIEQTKLVYDFQTEPDAALYFTDAYLPDAADRMLK</sequence>
<feature type="domain" description="SsuA/THI5-like" evidence="2">
    <location>
        <begin position="47"/>
        <end position="259"/>
    </location>
</feature>
<dbReference type="InterPro" id="IPR027939">
    <property type="entry name" value="NMT1/THI5"/>
</dbReference>
<protein>
    <submittedName>
        <fullName evidence="3">NitT/TauT family transport system substrate-binding protein</fullName>
    </submittedName>
</protein>
<keyword evidence="1" id="KW-0732">Signal</keyword>
<dbReference type="GO" id="GO:0009228">
    <property type="term" value="P:thiamine biosynthetic process"/>
    <property type="evidence" value="ECO:0007669"/>
    <property type="project" value="InterPro"/>
</dbReference>
<dbReference type="InterPro" id="IPR015168">
    <property type="entry name" value="SsuA/THI5"/>
</dbReference>
<dbReference type="Gene3D" id="3.40.190.10">
    <property type="entry name" value="Periplasmic binding protein-like II"/>
    <property type="match status" value="2"/>
</dbReference>